<evidence type="ECO:0000313" key="5">
    <source>
        <dbReference type="Proteomes" id="UP000218934"/>
    </source>
</evidence>
<dbReference type="OrthoDB" id="9779746at2"/>
<name>A0A2A4FRN3_9SPHN</name>
<dbReference type="PROSITE" id="PS50977">
    <property type="entry name" value="HTH_TETR_2"/>
    <property type="match status" value="1"/>
</dbReference>
<proteinExistence type="predicted"/>
<dbReference type="Proteomes" id="UP000218934">
    <property type="component" value="Unassembled WGS sequence"/>
</dbReference>
<evidence type="ECO:0000259" key="3">
    <source>
        <dbReference type="PROSITE" id="PS50977"/>
    </source>
</evidence>
<sequence>MLPCRPSRFHAVPRNTLKPLDAEAGREPGLDRREKLLLIAARFFLTKGYSATSIDEIAEAAGTTGPALYRIFDSKQDILDQLCLTGMEMRLQAIQESIDHHHGDPHATLRKLVRVRINFAFGAWGAQAPITLAEYKYLSPAAARQIDTASEISLSEWLRCLAQIRPQTSTRELLATIYAVLMEITYVALHIGDLDLDQDAKGILERTAMAGLIPGQ</sequence>
<protein>
    <submittedName>
        <fullName evidence="4">TetR/AcrR family transcriptional regulator</fullName>
    </submittedName>
</protein>
<dbReference type="Gene3D" id="1.10.357.10">
    <property type="entry name" value="Tetracycline Repressor, domain 2"/>
    <property type="match status" value="1"/>
</dbReference>
<dbReference type="KEGG" id="rdi:CMV14_19935"/>
<reference evidence="4 5" key="1">
    <citation type="submission" date="2017-09" db="EMBL/GenBank/DDBJ databases">
        <title>The Catabolism of 3,6-Dichlorosalicylic acid is Initiated by the Cytochrome P450 Monooxygenase DsmABC in Rhizorhabdus dicambivorans Ndbn-20.</title>
        <authorList>
            <person name="Na L."/>
        </authorList>
    </citation>
    <scope>NUCLEOTIDE SEQUENCE [LARGE SCALE GENOMIC DNA]</scope>
    <source>
        <strain evidence="4 5">Ndbn-20m</strain>
    </source>
</reference>
<keyword evidence="1 2" id="KW-0238">DNA-binding</keyword>
<evidence type="ECO:0000256" key="1">
    <source>
        <dbReference type="ARBA" id="ARBA00023125"/>
    </source>
</evidence>
<dbReference type="PANTHER" id="PTHR30055">
    <property type="entry name" value="HTH-TYPE TRANSCRIPTIONAL REGULATOR RUTR"/>
    <property type="match status" value="1"/>
</dbReference>
<accession>A0A2A4FRN3</accession>
<dbReference type="Gene3D" id="1.10.10.60">
    <property type="entry name" value="Homeodomain-like"/>
    <property type="match status" value="1"/>
</dbReference>
<comment type="caution">
    <text evidence="4">The sequence shown here is derived from an EMBL/GenBank/DDBJ whole genome shotgun (WGS) entry which is preliminary data.</text>
</comment>
<dbReference type="InterPro" id="IPR009057">
    <property type="entry name" value="Homeodomain-like_sf"/>
</dbReference>
<dbReference type="SUPFAM" id="SSF46689">
    <property type="entry name" value="Homeodomain-like"/>
    <property type="match status" value="1"/>
</dbReference>
<dbReference type="Pfam" id="PF00440">
    <property type="entry name" value="TetR_N"/>
    <property type="match status" value="1"/>
</dbReference>
<dbReference type="GO" id="GO:0000976">
    <property type="term" value="F:transcription cis-regulatory region binding"/>
    <property type="evidence" value="ECO:0007669"/>
    <property type="project" value="TreeGrafter"/>
</dbReference>
<feature type="DNA-binding region" description="H-T-H motif" evidence="2">
    <location>
        <begin position="53"/>
        <end position="72"/>
    </location>
</feature>
<dbReference type="EMBL" id="NWUF01000029">
    <property type="protein sequence ID" value="PCE40366.1"/>
    <property type="molecule type" value="Genomic_DNA"/>
</dbReference>
<evidence type="ECO:0000313" key="4">
    <source>
        <dbReference type="EMBL" id="PCE40366.1"/>
    </source>
</evidence>
<dbReference type="GO" id="GO:0003700">
    <property type="term" value="F:DNA-binding transcription factor activity"/>
    <property type="evidence" value="ECO:0007669"/>
    <property type="project" value="TreeGrafter"/>
</dbReference>
<dbReference type="InterPro" id="IPR050109">
    <property type="entry name" value="HTH-type_TetR-like_transc_reg"/>
</dbReference>
<feature type="domain" description="HTH tetR-type" evidence="3">
    <location>
        <begin position="30"/>
        <end position="90"/>
    </location>
</feature>
<dbReference type="PRINTS" id="PR00455">
    <property type="entry name" value="HTHTETR"/>
</dbReference>
<gene>
    <name evidence="4" type="ORF">COO09_20510</name>
</gene>
<keyword evidence="5" id="KW-1185">Reference proteome</keyword>
<dbReference type="PANTHER" id="PTHR30055:SF237">
    <property type="entry name" value="TRANSCRIPTIONAL REPRESSOR MCE3R"/>
    <property type="match status" value="1"/>
</dbReference>
<dbReference type="AlphaFoldDB" id="A0A2A4FRN3"/>
<evidence type="ECO:0000256" key="2">
    <source>
        <dbReference type="PROSITE-ProRule" id="PRU00335"/>
    </source>
</evidence>
<organism evidence="4 5">
    <name type="scientific">Rhizorhabdus dicambivorans</name>
    <dbReference type="NCBI Taxonomy" id="1850238"/>
    <lineage>
        <taxon>Bacteria</taxon>
        <taxon>Pseudomonadati</taxon>
        <taxon>Pseudomonadota</taxon>
        <taxon>Alphaproteobacteria</taxon>
        <taxon>Sphingomonadales</taxon>
        <taxon>Sphingomonadaceae</taxon>
        <taxon>Rhizorhabdus</taxon>
    </lineage>
</organism>
<dbReference type="InterPro" id="IPR001647">
    <property type="entry name" value="HTH_TetR"/>
</dbReference>